<evidence type="ECO:0000313" key="3">
    <source>
        <dbReference type="Proteomes" id="UP000011135"/>
    </source>
</evidence>
<sequence>MVSVQVIDKSSGTYRVKQTIGSSSDILEVERLVEKGKKWIESYKGELKLDLDGLKKQTHNILDNISELSLCGPDMLLGKIFDEIGFNKISSPLFKPLVLSRVENPTSKLKTTDYWKKYYNTEVGVVNIYRYLDKLHDNEQDLVQRISFEHTRKILGGSIQMLFYDVTTIYFEAEQEDELRRTGFSKDGKHQHPQIVLGLLVSNGGYPLAYDVFEGNKYEGETMLPIIDSFKEKYGFQQITIVADAGLINNRNIADLEERSYQYILGARIKNETKSIKEKILSLKLANGQSSVISKNESSKLIINYSDKRAGKDSHNRKRGLTRLEKQIKSGKLTKANINNRGYNKYLKMKGKVSIEIDRDKLEEDTKWDGLKGYQTNADMPPSKIIENYKHLWKIEKAFRISKHDLKIRPIFHRIEKRIESHICLSFVAYKIYKELERQLEIKKAGISPEKAIDIARTIYKIKIDINSKESVEKLLLLKDEQKWLAQLFELV</sequence>
<comment type="caution">
    <text evidence="2">The sequence shown here is derived from an EMBL/GenBank/DDBJ whole genome shotgun (WGS) entry which is preliminary data.</text>
</comment>
<dbReference type="PATRIC" id="fig|1237149.3.peg.5943"/>
<dbReference type="eggNOG" id="COG5421">
    <property type="taxonomic scope" value="Bacteria"/>
</dbReference>
<dbReference type="EMBL" id="AMZN01000193">
    <property type="protein sequence ID" value="ELR67990.1"/>
    <property type="molecule type" value="Genomic_DNA"/>
</dbReference>
<dbReference type="AlphaFoldDB" id="L8JGP5"/>
<dbReference type="Proteomes" id="UP000011135">
    <property type="component" value="Unassembled WGS sequence"/>
</dbReference>
<accession>L8JGP5</accession>
<organism evidence="2 3">
    <name type="scientific">Fulvivirga imtechensis AK7</name>
    <dbReference type="NCBI Taxonomy" id="1237149"/>
    <lineage>
        <taxon>Bacteria</taxon>
        <taxon>Pseudomonadati</taxon>
        <taxon>Bacteroidota</taxon>
        <taxon>Cytophagia</taxon>
        <taxon>Cytophagales</taxon>
        <taxon>Fulvivirgaceae</taxon>
        <taxon>Fulvivirga</taxon>
    </lineage>
</organism>
<dbReference type="SUPFAM" id="SSF53098">
    <property type="entry name" value="Ribonuclease H-like"/>
    <property type="match status" value="1"/>
</dbReference>
<protein>
    <submittedName>
        <fullName evidence="2">Transposase, IS4 family protein</fullName>
    </submittedName>
</protein>
<dbReference type="InterPro" id="IPR012337">
    <property type="entry name" value="RNaseH-like_sf"/>
</dbReference>
<feature type="domain" description="Transposase IS4-like" evidence="1">
    <location>
        <begin position="162"/>
        <end position="430"/>
    </location>
</feature>
<evidence type="ECO:0000313" key="2">
    <source>
        <dbReference type="EMBL" id="ELR67990.1"/>
    </source>
</evidence>
<keyword evidence="3" id="KW-1185">Reference proteome</keyword>
<dbReference type="GO" id="GO:0004803">
    <property type="term" value="F:transposase activity"/>
    <property type="evidence" value="ECO:0007669"/>
    <property type="project" value="InterPro"/>
</dbReference>
<dbReference type="NCBIfam" id="NF033559">
    <property type="entry name" value="transpos_IS1634"/>
    <property type="match status" value="2"/>
</dbReference>
<dbReference type="STRING" id="1237149.C900_01322"/>
<reference evidence="2 3" key="1">
    <citation type="submission" date="2012-12" db="EMBL/GenBank/DDBJ databases">
        <title>Genome assembly of Fulvivirga imtechensis AK7.</title>
        <authorList>
            <person name="Nupur N."/>
            <person name="Khatri I."/>
            <person name="Kumar R."/>
            <person name="Subramanian S."/>
            <person name="Pinnaka A."/>
        </authorList>
    </citation>
    <scope>NUCLEOTIDE SEQUENCE [LARGE SCALE GENOMIC DNA]</scope>
    <source>
        <strain evidence="2 3">AK7</strain>
    </source>
</reference>
<dbReference type="GO" id="GO:0006313">
    <property type="term" value="P:DNA transposition"/>
    <property type="evidence" value="ECO:0007669"/>
    <property type="project" value="InterPro"/>
</dbReference>
<dbReference type="InterPro" id="IPR002559">
    <property type="entry name" value="Transposase_11"/>
</dbReference>
<dbReference type="GO" id="GO:0003677">
    <property type="term" value="F:DNA binding"/>
    <property type="evidence" value="ECO:0007669"/>
    <property type="project" value="InterPro"/>
</dbReference>
<evidence type="ECO:0000259" key="1">
    <source>
        <dbReference type="Pfam" id="PF01609"/>
    </source>
</evidence>
<name>L8JGP5_9BACT</name>
<proteinExistence type="predicted"/>
<gene>
    <name evidence="2" type="ORF">C900_01322</name>
</gene>
<dbReference type="Pfam" id="PF01609">
    <property type="entry name" value="DDE_Tnp_1"/>
    <property type="match status" value="1"/>
</dbReference>
<dbReference type="InterPro" id="IPR047654">
    <property type="entry name" value="IS1634_transpos"/>
</dbReference>